<evidence type="ECO:0000256" key="5">
    <source>
        <dbReference type="ARBA" id="ARBA00022989"/>
    </source>
</evidence>
<feature type="transmembrane region" description="Helical" evidence="7">
    <location>
        <begin position="164"/>
        <end position="184"/>
    </location>
</feature>
<protein>
    <submittedName>
        <fullName evidence="8">Putative sulfate exporter family transporter</fullName>
    </submittedName>
</protein>
<dbReference type="PANTHER" id="PTHR30106">
    <property type="entry name" value="INNER MEMBRANE PROTEIN YEIH-RELATED"/>
    <property type="match status" value="1"/>
</dbReference>
<dbReference type="Pfam" id="PF03601">
    <property type="entry name" value="Cons_hypoth698"/>
    <property type="match status" value="1"/>
</dbReference>
<sequence length="342" mass="36292">MNQTEQAEVNSSIALGQRIRELAPGFAVSFVVAAAATFLSEHYTAPVMLFALLLGMGLSFLATEGSCKAGIEFTARTVMRIGIALLGMRITLDQITALGWQPIVLVITLIAVTISVSVVAAKMMGFQRLFGMLTGGATAICGASAALALSAALPKHPQKEKATLFTVIGVSALSTLAMIVYPMIANWLELSPQEAGIFLGATIHDVAQVVGAGYSMSTETGDTATVVKLMRVAMLLPVIICAAMITRMQGVESTGKRPPLLPWFAVGFLLLACINSTGWVPVMVQGGMNELSRWCLVISISALGMKTQLRELATVGIKPIILMVCESIFLVLLVLTVMHFLF</sequence>
<evidence type="ECO:0000256" key="4">
    <source>
        <dbReference type="ARBA" id="ARBA00022692"/>
    </source>
</evidence>
<comment type="similarity">
    <text evidence="2">Belongs to the UPF0324 family.</text>
</comment>
<keyword evidence="4 7" id="KW-0812">Transmembrane</keyword>
<evidence type="ECO:0000256" key="6">
    <source>
        <dbReference type="ARBA" id="ARBA00023136"/>
    </source>
</evidence>
<accession>A0A3A8E7P4</accession>
<keyword evidence="5 7" id="KW-1133">Transmembrane helix</keyword>
<dbReference type="EMBL" id="RAXV01000022">
    <property type="protein sequence ID" value="RKG30635.1"/>
    <property type="molecule type" value="Genomic_DNA"/>
</dbReference>
<feature type="transmembrane region" description="Helical" evidence="7">
    <location>
        <begin position="133"/>
        <end position="152"/>
    </location>
</feature>
<feature type="transmembrane region" description="Helical" evidence="7">
    <location>
        <begin position="21"/>
        <end position="39"/>
    </location>
</feature>
<dbReference type="GO" id="GO:0005886">
    <property type="term" value="C:plasma membrane"/>
    <property type="evidence" value="ECO:0007669"/>
    <property type="project" value="UniProtKB-SubCell"/>
</dbReference>
<evidence type="ECO:0000256" key="7">
    <source>
        <dbReference type="SAM" id="Phobius"/>
    </source>
</evidence>
<dbReference type="PANTHER" id="PTHR30106:SF2">
    <property type="entry name" value="UPF0324 INNER MEMBRANE PROTEIN YEIH"/>
    <property type="match status" value="1"/>
</dbReference>
<dbReference type="AlphaFoldDB" id="A0A3A8E7P4"/>
<proteinExistence type="inferred from homology"/>
<evidence type="ECO:0000256" key="3">
    <source>
        <dbReference type="ARBA" id="ARBA00022475"/>
    </source>
</evidence>
<comment type="subcellular location">
    <subcellularLocation>
        <location evidence="1">Cell membrane</location>
        <topology evidence="1">Multi-pass membrane protein</topology>
    </subcellularLocation>
</comment>
<feature type="transmembrane region" description="Helical" evidence="7">
    <location>
        <begin position="98"/>
        <end position="121"/>
    </location>
</feature>
<keyword evidence="6 7" id="KW-0472">Membrane</keyword>
<name>A0A3A8E7P4_9GAMM</name>
<comment type="caution">
    <text evidence="8">The sequence shown here is derived from an EMBL/GenBank/DDBJ whole genome shotgun (WGS) entry which is preliminary data.</text>
</comment>
<feature type="transmembrane region" description="Helical" evidence="7">
    <location>
        <begin position="321"/>
        <end position="341"/>
    </location>
</feature>
<dbReference type="InterPro" id="IPR018383">
    <property type="entry name" value="UPF0324_pro"/>
</dbReference>
<keyword evidence="3" id="KW-1003">Cell membrane</keyword>
<dbReference type="OrthoDB" id="9805703at2"/>
<feature type="transmembrane region" description="Helical" evidence="7">
    <location>
        <begin position="229"/>
        <end position="248"/>
    </location>
</feature>
<reference evidence="8 9" key="1">
    <citation type="submission" date="2018-09" db="EMBL/GenBank/DDBJ databases">
        <title>The draft genome of Acinetobacter spp. strains.</title>
        <authorList>
            <person name="Qin J."/>
            <person name="Feng Y."/>
            <person name="Zong Z."/>
        </authorList>
    </citation>
    <scope>NUCLEOTIDE SEQUENCE [LARGE SCALE GENOMIC DNA]</scope>
    <source>
        <strain evidence="8 9">WCHAc060012</strain>
    </source>
</reference>
<evidence type="ECO:0000313" key="8">
    <source>
        <dbReference type="EMBL" id="RKG30635.1"/>
    </source>
</evidence>
<gene>
    <name evidence="8" type="ORF">D7V32_10740</name>
</gene>
<feature type="transmembrane region" description="Helical" evidence="7">
    <location>
        <begin position="196"/>
        <end position="217"/>
    </location>
</feature>
<organism evidence="8 9">
    <name type="scientific">Acinetobacter tianfuensis</name>
    <dbReference type="NCBI Taxonomy" id="2419603"/>
    <lineage>
        <taxon>Bacteria</taxon>
        <taxon>Pseudomonadati</taxon>
        <taxon>Pseudomonadota</taxon>
        <taxon>Gammaproteobacteria</taxon>
        <taxon>Moraxellales</taxon>
        <taxon>Moraxellaceae</taxon>
        <taxon>Acinetobacter</taxon>
    </lineage>
</organism>
<evidence type="ECO:0000313" key="9">
    <source>
        <dbReference type="Proteomes" id="UP000282388"/>
    </source>
</evidence>
<feature type="transmembrane region" description="Helical" evidence="7">
    <location>
        <begin position="45"/>
        <end position="61"/>
    </location>
</feature>
<dbReference type="RefSeq" id="WP_120402885.1">
    <property type="nucleotide sequence ID" value="NZ_RAXV01000022.1"/>
</dbReference>
<keyword evidence="9" id="KW-1185">Reference proteome</keyword>
<evidence type="ECO:0000256" key="2">
    <source>
        <dbReference type="ARBA" id="ARBA00007977"/>
    </source>
</evidence>
<evidence type="ECO:0000256" key="1">
    <source>
        <dbReference type="ARBA" id="ARBA00004651"/>
    </source>
</evidence>
<feature type="transmembrane region" description="Helical" evidence="7">
    <location>
        <begin position="260"/>
        <end position="279"/>
    </location>
</feature>
<dbReference type="Proteomes" id="UP000282388">
    <property type="component" value="Unassembled WGS sequence"/>
</dbReference>